<dbReference type="Proteomes" id="UP001159364">
    <property type="component" value="Linkage Group LG04"/>
</dbReference>
<name>A0AAV8TIB1_9ROSI</name>
<keyword evidence="3" id="KW-1185">Reference proteome</keyword>
<evidence type="ECO:0000256" key="1">
    <source>
        <dbReference type="SAM" id="MobiDB-lite"/>
    </source>
</evidence>
<evidence type="ECO:0000313" key="3">
    <source>
        <dbReference type="Proteomes" id="UP001159364"/>
    </source>
</evidence>
<feature type="region of interest" description="Disordered" evidence="1">
    <location>
        <begin position="1"/>
        <end position="24"/>
    </location>
</feature>
<accession>A0AAV8TIB1</accession>
<gene>
    <name evidence="2" type="ORF">K2173_001177</name>
</gene>
<sequence>MSKSGHPPRPLYKQLSWSPDTEREETWLRLKGNSKTRRLRRVKSVTDEDLEELKACIELGFGFEPESPDLDPKLSDTFPALGFYCAVNKQYSNSLSRSSSASSLSSDGSASCSIVDPGDAPEMVKTKLRQWAQVVACSVRQCSVDHT</sequence>
<dbReference type="InterPro" id="IPR012881">
    <property type="entry name" value="DUF1685"/>
</dbReference>
<organism evidence="2 3">
    <name type="scientific">Erythroxylum novogranatense</name>
    <dbReference type="NCBI Taxonomy" id="1862640"/>
    <lineage>
        <taxon>Eukaryota</taxon>
        <taxon>Viridiplantae</taxon>
        <taxon>Streptophyta</taxon>
        <taxon>Embryophyta</taxon>
        <taxon>Tracheophyta</taxon>
        <taxon>Spermatophyta</taxon>
        <taxon>Magnoliopsida</taxon>
        <taxon>eudicotyledons</taxon>
        <taxon>Gunneridae</taxon>
        <taxon>Pentapetalae</taxon>
        <taxon>rosids</taxon>
        <taxon>fabids</taxon>
        <taxon>Malpighiales</taxon>
        <taxon>Erythroxylaceae</taxon>
        <taxon>Erythroxylum</taxon>
    </lineage>
</organism>
<comment type="caution">
    <text evidence="2">The sequence shown here is derived from an EMBL/GenBank/DDBJ whole genome shotgun (WGS) entry which is preliminary data.</text>
</comment>
<dbReference type="PANTHER" id="PTHR31865:SF22">
    <property type="entry name" value="DUF1685 FAMILY PROTEIN"/>
    <property type="match status" value="1"/>
</dbReference>
<dbReference type="EMBL" id="JAIWQS010000004">
    <property type="protein sequence ID" value="KAJ8766657.1"/>
    <property type="molecule type" value="Genomic_DNA"/>
</dbReference>
<dbReference type="AlphaFoldDB" id="A0AAV8TIB1"/>
<dbReference type="PANTHER" id="PTHR31865">
    <property type="entry name" value="OSJNBA0071G03.3 PROTEIN"/>
    <property type="match status" value="1"/>
</dbReference>
<reference evidence="2 3" key="1">
    <citation type="submission" date="2021-09" db="EMBL/GenBank/DDBJ databases">
        <title>Genomic insights and catalytic innovation underlie evolution of tropane alkaloids biosynthesis.</title>
        <authorList>
            <person name="Wang Y.-J."/>
            <person name="Tian T."/>
            <person name="Huang J.-P."/>
            <person name="Huang S.-X."/>
        </authorList>
    </citation>
    <scope>NUCLEOTIDE SEQUENCE [LARGE SCALE GENOMIC DNA]</scope>
    <source>
        <strain evidence="2">KIB-2018</strain>
        <tissue evidence="2">Leaf</tissue>
    </source>
</reference>
<proteinExistence type="predicted"/>
<protein>
    <submittedName>
        <fullName evidence="2">Uncharacterized protein</fullName>
    </submittedName>
</protein>
<dbReference type="Pfam" id="PF07939">
    <property type="entry name" value="DUF1685"/>
    <property type="match status" value="1"/>
</dbReference>
<evidence type="ECO:0000313" key="2">
    <source>
        <dbReference type="EMBL" id="KAJ8766657.1"/>
    </source>
</evidence>